<feature type="domain" description="HPt" evidence="3">
    <location>
        <begin position="18"/>
        <end position="117"/>
    </location>
</feature>
<feature type="modified residue" description="Phosphohistidine" evidence="2">
    <location>
        <position position="57"/>
    </location>
</feature>
<dbReference type="AlphaFoldDB" id="A0A2X2EMA2"/>
<accession>A0A2X2EMA2</accession>
<protein>
    <submittedName>
        <fullName evidence="4">Histidine-containing phosphotransfer (HPt) domain protein</fullName>
    </submittedName>
</protein>
<dbReference type="Gene3D" id="1.20.120.160">
    <property type="entry name" value="HPT domain"/>
    <property type="match status" value="1"/>
</dbReference>
<evidence type="ECO:0000313" key="5">
    <source>
        <dbReference type="Proteomes" id="UP000250443"/>
    </source>
</evidence>
<evidence type="ECO:0000256" key="1">
    <source>
        <dbReference type="ARBA" id="ARBA00023012"/>
    </source>
</evidence>
<dbReference type="SUPFAM" id="SSF47226">
    <property type="entry name" value="Histidine-containing phosphotransfer domain, HPT domain"/>
    <property type="match status" value="1"/>
</dbReference>
<evidence type="ECO:0000256" key="2">
    <source>
        <dbReference type="PROSITE-ProRule" id="PRU00110"/>
    </source>
</evidence>
<dbReference type="EMBL" id="UAUF01000013">
    <property type="protein sequence ID" value="SPZ09419.1"/>
    <property type="molecule type" value="Genomic_DNA"/>
</dbReference>
<dbReference type="InterPro" id="IPR008207">
    <property type="entry name" value="Sig_transdc_His_kin_Hpt_dom"/>
</dbReference>
<keyword evidence="2" id="KW-0597">Phosphoprotein</keyword>
<dbReference type="Proteomes" id="UP000250443">
    <property type="component" value="Unassembled WGS sequence"/>
</dbReference>
<reference evidence="4 5" key="1">
    <citation type="submission" date="2018-06" db="EMBL/GenBank/DDBJ databases">
        <authorList>
            <consortium name="Pathogen Informatics"/>
            <person name="Doyle S."/>
        </authorList>
    </citation>
    <scope>NUCLEOTIDE SEQUENCE [LARGE SCALE GENOMIC DNA]</scope>
    <source>
        <strain evidence="4 5">NCTC11842</strain>
    </source>
</reference>
<organism evidence="4 5">
    <name type="scientific">Pseudomonas luteola</name>
    <dbReference type="NCBI Taxonomy" id="47886"/>
    <lineage>
        <taxon>Bacteria</taxon>
        <taxon>Pseudomonadati</taxon>
        <taxon>Pseudomonadota</taxon>
        <taxon>Gammaproteobacteria</taxon>
        <taxon>Pseudomonadales</taxon>
        <taxon>Pseudomonadaceae</taxon>
        <taxon>Pseudomonas</taxon>
    </lineage>
</organism>
<gene>
    <name evidence="4" type="ORF">NCTC11842_02988</name>
</gene>
<proteinExistence type="predicted"/>
<dbReference type="CDD" id="cd00088">
    <property type="entry name" value="HPT"/>
    <property type="match status" value="1"/>
</dbReference>
<name>A0A2X2EMA2_PSELU</name>
<sequence length="117" mass="13397">MSLPHLDTDTLLALQEIMEDEYGNLLDIYISDSEERIRALKEAYAEQELVQLRHVAHSFKGSSSNMGAVVLTNLCRDLEEAARRNAPLSVIDEKIESVQREFAIVRILFKSERQRHA</sequence>
<evidence type="ECO:0000313" key="4">
    <source>
        <dbReference type="EMBL" id="SPZ09419.1"/>
    </source>
</evidence>
<keyword evidence="1" id="KW-0902">Two-component regulatory system</keyword>
<evidence type="ECO:0000259" key="3">
    <source>
        <dbReference type="PROSITE" id="PS50894"/>
    </source>
</evidence>
<dbReference type="GO" id="GO:0004672">
    <property type="term" value="F:protein kinase activity"/>
    <property type="evidence" value="ECO:0007669"/>
    <property type="project" value="UniProtKB-ARBA"/>
</dbReference>
<dbReference type="Pfam" id="PF01627">
    <property type="entry name" value="Hpt"/>
    <property type="match status" value="1"/>
</dbReference>
<dbReference type="GO" id="GO:0000160">
    <property type="term" value="P:phosphorelay signal transduction system"/>
    <property type="evidence" value="ECO:0007669"/>
    <property type="project" value="UniProtKB-KW"/>
</dbReference>
<dbReference type="PROSITE" id="PS50894">
    <property type="entry name" value="HPT"/>
    <property type="match status" value="1"/>
</dbReference>
<dbReference type="InterPro" id="IPR036641">
    <property type="entry name" value="HPT_dom_sf"/>
</dbReference>
<dbReference type="RefSeq" id="WP_112297858.1">
    <property type="nucleotide sequence ID" value="NZ_UAUF01000013.1"/>
</dbReference>